<dbReference type="SUPFAM" id="SSF53474">
    <property type="entry name" value="alpha/beta-Hydrolases"/>
    <property type="match status" value="1"/>
</dbReference>
<dbReference type="Gene3D" id="3.40.50.1820">
    <property type="entry name" value="alpha/beta hydrolase"/>
    <property type="match status" value="1"/>
</dbReference>
<dbReference type="InterPro" id="IPR050300">
    <property type="entry name" value="GDXG_lipolytic_enzyme"/>
</dbReference>
<evidence type="ECO:0000313" key="3">
    <source>
        <dbReference type="EMBL" id="ORE86108.1"/>
    </source>
</evidence>
<keyword evidence="1" id="KW-0378">Hydrolase</keyword>
<dbReference type="AlphaFoldDB" id="A0A1Y1SBW1"/>
<dbReference type="EMBL" id="AQQV01000003">
    <property type="protein sequence ID" value="ORE86108.1"/>
    <property type="molecule type" value="Genomic_DNA"/>
</dbReference>
<name>A0A1Y1SBW1_9GAMM</name>
<dbReference type="InterPro" id="IPR029058">
    <property type="entry name" value="AB_hydrolase_fold"/>
</dbReference>
<evidence type="ECO:0000259" key="2">
    <source>
        <dbReference type="Pfam" id="PF07859"/>
    </source>
</evidence>
<dbReference type="PANTHER" id="PTHR48081">
    <property type="entry name" value="AB HYDROLASE SUPERFAMILY PROTEIN C4A8.06C"/>
    <property type="match status" value="1"/>
</dbReference>
<organism evidence="3 4">
    <name type="scientific">Oceanococcus atlanticus</name>
    <dbReference type="NCBI Taxonomy" id="1317117"/>
    <lineage>
        <taxon>Bacteria</taxon>
        <taxon>Pseudomonadati</taxon>
        <taxon>Pseudomonadota</taxon>
        <taxon>Gammaproteobacteria</taxon>
        <taxon>Chromatiales</taxon>
        <taxon>Oceanococcaceae</taxon>
        <taxon>Oceanococcus</taxon>
    </lineage>
</organism>
<dbReference type="RefSeq" id="WP_083562200.1">
    <property type="nucleotide sequence ID" value="NZ_AQQV01000003.1"/>
</dbReference>
<dbReference type="Pfam" id="PF07859">
    <property type="entry name" value="Abhydrolase_3"/>
    <property type="match status" value="1"/>
</dbReference>
<reference evidence="3 4" key="1">
    <citation type="submission" date="2013-04" db="EMBL/GenBank/DDBJ databases">
        <title>Oceanococcus atlanticus 22II-S10r2 Genome Sequencing.</title>
        <authorList>
            <person name="Lai Q."/>
            <person name="Li G."/>
            <person name="Shao Z."/>
        </authorList>
    </citation>
    <scope>NUCLEOTIDE SEQUENCE [LARGE SCALE GENOMIC DNA]</scope>
    <source>
        <strain evidence="3 4">22II-S10r2</strain>
    </source>
</reference>
<dbReference type="InterPro" id="IPR013094">
    <property type="entry name" value="AB_hydrolase_3"/>
</dbReference>
<keyword evidence="4" id="KW-1185">Reference proteome</keyword>
<dbReference type="OrthoDB" id="9771666at2"/>
<dbReference type="GO" id="GO:0016787">
    <property type="term" value="F:hydrolase activity"/>
    <property type="evidence" value="ECO:0007669"/>
    <property type="project" value="UniProtKB-KW"/>
</dbReference>
<proteinExistence type="predicted"/>
<evidence type="ECO:0000256" key="1">
    <source>
        <dbReference type="ARBA" id="ARBA00022801"/>
    </source>
</evidence>
<accession>A0A1Y1SBW1</accession>
<protein>
    <submittedName>
        <fullName evidence="3">Lipase/esterase</fullName>
    </submittedName>
</protein>
<dbReference type="PANTHER" id="PTHR48081:SF8">
    <property type="entry name" value="ALPHA_BETA HYDROLASE FOLD-3 DOMAIN-CONTAINING PROTEIN-RELATED"/>
    <property type="match status" value="1"/>
</dbReference>
<evidence type="ECO:0000313" key="4">
    <source>
        <dbReference type="Proteomes" id="UP000192342"/>
    </source>
</evidence>
<gene>
    <name evidence="3" type="ORF">ATO7_12463</name>
</gene>
<feature type="domain" description="Alpha/beta hydrolase fold-3" evidence="2">
    <location>
        <begin position="70"/>
        <end position="271"/>
    </location>
</feature>
<dbReference type="STRING" id="1317117.ATO7_12463"/>
<dbReference type="Proteomes" id="UP000192342">
    <property type="component" value="Unassembled WGS sequence"/>
</dbReference>
<comment type="caution">
    <text evidence="3">The sequence shown here is derived from an EMBL/GenBank/DDBJ whole genome shotgun (WGS) entry which is preliminary data.</text>
</comment>
<sequence length="298" mass="32479">MSLRLHIFRTLSKITIKRRPAQLSDSVAHFRKVVRPALPLRLAPGYRIGKSDVGGVPCATLEADNTTRTLIYIHGGGYVAGMPETYYNFCSRLAQRINARVILPRYRLAPEHPFPAAPDDVLAVYRALLADGVPAESILVGGDSAGGSLSLSLLIGARDSGLPQPCACLALSPATDMSLEGGSHARHDRIDPMLSETLIDHFRMAYTPTQASRLDPRASPALADLSNCAPLVITVSRDECLYDHTVKLVAQARSGGVAVELLERDGLLHIWPTLVPFLPEARRDFEWIVKHLPAALRQ</sequence>